<keyword evidence="3 5" id="KW-0238">DNA-binding</keyword>
<keyword evidence="9" id="KW-1185">Reference proteome</keyword>
<dbReference type="GO" id="GO:0046983">
    <property type="term" value="F:protein dimerization activity"/>
    <property type="evidence" value="ECO:0007669"/>
    <property type="project" value="InterPro"/>
</dbReference>
<accession>A0A8B7N194</accession>
<evidence type="ECO:0000313" key="9">
    <source>
        <dbReference type="Proteomes" id="UP000694843"/>
    </source>
</evidence>
<dbReference type="FunFam" id="1.10.10.10:FF:000008">
    <property type="entry name" value="E2F transcription factor 1"/>
    <property type="match status" value="1"/>
</dbReference>
<protein>
    <submittedName>
        <fullName evidence="10">Transcription factor E2F4 isoform X1</fullName>
    </submittedName>
</protein>
<evidence type="ECO:0000313" key="10">
    <source>
        <dbReference type="RefSeq" id="XP_018006979.1"/>
    </source>
</evidence>
<dbReference type="OrthoDB" id="1743261at2759"/>
<dbReference type="InterPro" id="IPR003316">
    <property type="entry name" value="E2F_WHTH_DNA-bd_dom"/>
</dbReference>
<keyword evidence="4 5" id="KW-0804">Transcription</keyword>
<evidence type="ECO:0000256" key="6">
    <source>
        <dbReference type="SAM" id="Coils"/>
    </source>
</evidence>
<dbReference type="GO" id="GO:0000978">
    <property type="term" value="F:RNA polymerase II cis-regulatory region sequence-specific DNA binding"/>
    <property type="evidence" value="ECO:0007669"/>
    <property type="project" value="InterPro"/>
</dbReference>
<dbReference type="Pfam" id="PF02319">
    <property type="entry name" value="WHD_E2F_TDP"/>
    <property type="match status" value="1"/>
</dbReference>
<dbReference type="SUPFAM" id="SSF46785">
    <property type="entry name" value="Winged helix' DNA-binding domain"/>
    <property type="match status" value="1"/>
</dbReference>
<feature type="compositionally biased region" description="Polar residues" evidence="7">
    <location>
        <begin position="292"/>
        <end position="304"/>
    </location>
</feature>
<dbReference type="PANTHER" id="PTHR12081:SF18">
    <property type="entry name" value="TRANSCRIPTION FACTOR E2F2-RELATED"/>
    <property type="match status" value="1"/>
</dbReference>
<reference evidence="10" key="1">
    <citation type="submission" date="2025-08" db="UniProtKB">
        <authorList>
            <consortium name="RefSeq"/>
        </authorList>
    </citation>
    <scope>IDENTIFICATION</scope>
    <source>
        <tissue evidence="10">Whole organism</tissue>
    </source>
</reference>
<organism evidence="9 10">
    <name type="scientific">Hyalella azteca</name>
    <name type="common">Amphipod</name>
    <dbReference type="NCBI Taxonomy" id="294128"/>
    <lineage>
        <taxon>Eukaryota</taxon>
        <taxon>Metazoa</taxon>
        <taxon>Ecdysozoa</taxon>
        <taxon>Arthropoda</taxon>
        <taxon>Crustacea</taxon>
        <taxon>Multicrustacea</taxon>
        <taxon>Malacostraca</taxon>
        <taxon>Eumalacostraca</taxon>
        <taxon>Peracarida</taxon>
        <taxon>Amphipoda</taxon>
        <taxon>Senticaudata</taxon>
        <taxon>Talitrida</taxon>
        <taxon>Talitroidea</taxon>
        <taxon>Hyalellidae</taxon>
        <taxon>Hyalella</taxon>
    </lineage>
</organism>
<dbReference type="Proteomes" id="UP000694843">
    <property type="component" value="Unplaced"/>
</dbReference>
<evidence type="ECO:0000256" key="4">
    <source>
        <dbReference type="ARBA" id="ARBA00023163"/>
    </source>
</evidence>
<dbReference type="InterPro" id="IPR036388">
    <property type="entry name" value="WH-like_DNA-bd_sf"/>
</dbReference>
<dbReference type="CDD" id="cd14660">
    <property type="entry name" value="E2F_DD"/>
    <property type="match status" value="1"/>
</dbReference>
<feature type="coiled-coil region" evidence="6">
    <location>
        <begin position="81"/>
        <end position="118"/>
    </location>
</feature>
<dbReference type="GeneID" id="108664797"/>
<dbReference type="KEGG" id="hazt:108664797"/>
<dbReference type="AlphaFoldDB" id="A0A8B7N194"/>
<dbReference type="OMA" id="PIKRECE"/>
<feature type="domain" description="E2F/DP family winged-helix DNA-binding" evidence="8">
    <location>
        <begin position="8"/>
        <end position="74"/>
    </location>
</feature>
<dbReference type="SMART" id="SM01372">
    <property type="entry name" value="E2F_TDP"/>
    <property type="match status" value="1"/>
</dbReference>
<dbReference type="InterPro" id="IPR032198">
    <property type="entry name" value="E2F_CC-MB"/>
</dbReference>
<gene>
    <name evidence="10" type="primary">LOC108664797</name>
</gene>
<dbReference type="InterPro" id="IPR036390">
    <property type="entry name" value="WH_DNA-bd_sf"/>
</dbReference>
<dbReference type="Gene3D" id="6.10.250.540">
    <property type="match status" value="1"/>
</dbReference>
<dbReference type="InterPro" id="IPR015633">
    <property type="entry name" value="E2F"/>
</dbReference>
<dbReference type="SUPFAM" id="SSF144074">
    <property type="entry name" value="E2F-DP heterodimerization region"/>
    <property type="match status" value="1"/>
</dbReference>
<proteinExistence type="inferred from homology"/>
<evidence type="ECO:0000256" key="2">
    <source>
        <dbReference type="ARBA" id="ARBA00023015"/>
    </source>
</evidence>
<sequence>MADPAASRQEKSLGLLTSKFVSLLQDAEDGVLDIKSAAELLAVPQKRRIYDITNVLEGIGLIEKRSKNCIIWKGGGPGTNTQEYSDMVMKLKRELQELEEHEKMLEEHKKYIEQSISNVSQDSENTKLAYVSQQDILSWFPDQAVVVVQAPPATKMEVFLPSKESSLSAAGQKAKKYQVSLKSETGPIKVLMLENNSGKTSAETLDFVSSKSCRGMKRQRLSMQGIGSAGQAAGELSFINASSLDADSQDQQSSDRPVRDASRLGVTVMAQEAKEEAVNKSPRRLARKAASGVSSATESLMTASRRSKRRLSEASVAAESLSVRPRASELLPAVEDVVSPVCPDDMGNLLPPTAPASPLSSTGIDPAMPNVSSDILDEYLGSDGVDPFTPLITLSPPASDRDYLFTLDPTEGLADLFDDTYSLPSFMTAQTCE</sequence>
<evidence type="ECO:0000259" key="8">
    <source>
        <dbReference type="SMART" id="SM01372"/>
    </source>
</evidence>
<dbReference type="Gene3D" id="1.10.10.10">
    <property type="entry name" value="Winged helix-like DNA-binding domain superfamily/Winged helix DNA-binding domain"/>
    <property type="match status" value="1"/>
</dbReference>
<dbReference type="InterPro" id="IPR037241">
    <property type="entry name" value="E2F-DP_heterodim"/>
</dbReference>
<dbReference type="GO" id="GO:0090575">
    <property type="term" value="C:RNA polymerase II transcription regulator complex"/>
    <property type="evidence" value="ECO:0007669"/>
    <property type="project" value="TreeGrafter"/>
</dbReference>
<evidence type="ECO:0000256" key="1">
    <source>
        <dbReference type="ARBA" id="ARBA00010940"/>
    </source>
</evidence>
<dbReference type="PANTHER" id="PTHR12081">
    <property type="entry name" value="TRANSCRIPTION FACTOR E2F"/>
    <property type="match status" value="1"/>
</dbReference>
<name>A0A8B7N194_HYAAZ</name>
<keyword evidence="2 5" id="KW-0805">Transcription regulation</keyword>
<dbReference type="GO" id="GO:0000981">
    <property type="term" value="F:DNA-binding transcription factor activity, RNA polymerase II-specific"/>
    <property type="evidence" value="ECO:0007669"/>
    <property type="project" value="TreeGrafter"/>
</dbReference>
<feature type="region of interest" description="Disordered" evidence="7">
    <location>
        <begin position="273"/>
        <end position="316"/>
    </location>
</feature>
<evidence type="ECO:0000256" key="7">
    <source>
        <dbReference type="SAM" id="MobiDB-lite"/>
    </source>
</evidence>
<keyword evidence="6" id="KW-0175">Coiled coil</keyword>
<keyword evidence="5" id="KW-0539">Nucleus</keyword>
<evidence type="ECO:0000256" key="5">
    <source>
        <dbReference type="RuleBase" id="RU003796"/>
    </source>
</evidence>
<evidence type="ECO:0000256" key="3">
    <source>
        <dbReference type="ARBA" id="ARBA00023125"/>
    </source>
</evidence>
<dbReference type="Pfam" id="PF16421">
    <property type="entry name" value="E2F_CC-MB"/>
    <property type="match status" value="1"/>
</dbReference>
<dbReference type="RefSeq" id="XP_018006979.1">
    <property type="nucleotide sequence ID" value="XM_018151490.2"/>
</dbReference>
<comment type="subcellular location">
    <subcellularLocation>
        <location evidence="5">Nucleus</location>
    </subcellularLocation>
</comment>
<comment type="similarity">
    <text evidence="1 5">Belongs to the E2F/DP family.</text>
</comment>